<protein>
    <submittedName>
        <fullName evidence="1">DUF4012 domain-containing protein</fullName>
    </submittedName>
</protein>
<sequence>MPSFRRRAAYMAGAAALLCLVGAGWIVVTGLIARSELLAAQRSLEALRHSISAPAPNAAQAAAGPQASVDPKAAMRSAAGHAARAHHLTSGPAWYVAAQVPFVGRPLTTVRGVTHAAHRLTHDVLPPVVSMAAGSKDSRDGGLQDVLSRLDEAAPDFERAAQVAADTRDETRELPSHTWVGAADQARARLVRQLDRITPVMTDAAVAARVVPPMLGADNPRRYLVVFQNTAEARGTGGLPGAFAVLTVEQGQPRFETFGTDTMLAEAEPSIDMGAEYTAQYARMDPVGTWANSNISPHFPHAARIWSAAWYVHSGERVDGVLALDPSGLARLLRATGPARMPDGTQLTADNALDLAERDGYARYPDSVQRKSFLLDVARTAATSLMEALGDPQRLPALLRGTYDVMTQERLKVWSARDDEQRLLMTRPLSGVLPATPGPFAGVVVNNAAGGKLDYYLDRELRWIPGRCTGDGRLVTARITLTNRAPATGLPPYVTQRGDKPPYPTRPGDNRLLVSYYASKGARLTALTVDGRPTMLHSGVERGHPVYTADVELPAQSSRTLTLRLVEPVSQRPPVLLRQPLVTPLRTLVDPYPACGA</sequence>
<proteinExistence type="predicted"/>
<accession>A0ABV1UUZ8</accession>
<evidence type="ECO:0000313" key="2">
    <source>
        <dbReference type="Proteomes" id="UP001445472"/>
    </source>
</evidence>
<gene>
    <name evidence="1" type="ORF">ABT276_12770</name>
</gene>
<name>A0ABV1UUZ8_9ACTN</name>
<dbReference type="Pfam" id="PF13196">
    <property type="entry name" value="DUF4012"/>
    <property type="match status" value="1"/>
</dbReference>
<evidence type="ECO:0000313" key="1">
    <source>
        <dbReference type="EMBL" id="MER6614225.1"/>
    </source>
</evidence>
<reference evidence="1 2" key="1">
    <citation type="submission" date="2024-06" db="EMBL/GenBank/DDBJ databases">
        <title>The Natural Products Discovery Center: Release of the First 8490 Sequenced Strains for Exploring Actinobacteria Biosynthetic Diversity.</title>
        <authorList>
            <person name="Kalkreuter E."/>
            <person name="Kautsar S.A."/>
            <person name="Yang D."/>
            <person name="Bader C.D."/>
            <person name="Teijaro C.N."/>
            <person name="Fluegel L."/>
            <person name="Davis C.M."/>
            <person name="Simpson J.R."/>
            <person name="Lauterbach L."/>
            <person name="Steele A.D."/>
            <person name="Gui C."/>
            <person name="Meng S."/>
            <person name="Li G."/>
            <person name="Viehrig K."/>
            <person name="Ye F."/>
            <person name="Su P."/>
            <person name="Kiefer A.F."/>
            <person name="Nichols A."/>
            <person name="Cepeda A.J."/>
            <person name="Yan W."/>
            <person name="Fan B."/>
            <person name="Jiang Y."/>
            <person name="Adhikari A."/>
            <person name="Zheng C.-J."/>
            <person name="Schuster L."/>
            <person name="Cowan T.M."/>
            <person name="Smanski M.J."/>
            <person name="Chevrette M.G."/>
            <person name="De Carvalho L.P.S."/>
            <person name="Shen B."/>
        </authorList>
    </citation>
    <scope>NUCLEOTIDE SEQUENCE [LARGE SCALE GENOMIC DNA]</scope>
    <source>
        <strain evidence="1 2">NPDC000837</strain>
    </source>
</reference>
<comment type="caution">
    <text evidence="1">The sequence shown here is derived from an EMBL/GenBank/DDBJ whole genome shotgun (WGS) entry which is preliminary data.</text>
</comment>
<dbReference type="Proteomes" id="UP001445472">
    <property type="component" value="Unassembled WGS sequence"/>
</dbReference>
<organism evidence="1 2">
    <name type="scientific">Streptomyces xantholiticus</name>
    <dbReference type="NCBI Taxonomy" id="68285"/>
    <lineage>
        <taxon>Bacteria</taxon>
        <taxon>Bacillati</taxon>
        <taxon>Actinomycetota</taxon>
        <taxon>Actinomycetes</taxon>
        <taxon>Kitasatosporales</taxon>
        <taxon>Streptomycetaceae</taxon>
        <taxon>Streptomyces</taxon>
    </lineage>
</organism>
<dbReference type="EMBL" id="JBEPBX010000009">
    <property type="protein sequence ID" value="MER6614225.1"/>
    <property type="molecule type" value="Genomic_DNA"/>
</dbReference>
<dbReference type="RefSeq" id="WP_351976117.1">
    <property type="nucleotide sequence ID" value="NZ_JBEPBX010000009.1"/>
</dbReference>
<keyword evidence="2" id="KW-1185">Reference proteome</keyword>
<dbReference type="InterPro" id="IPR025101">
    <property type="entry name" value="DUF4012"/>
</dbReference>